<dbReference type="NCBIfam" id="TIGR02669">
    <property type="entry name" value="SpoIID_LytB"/>
    <property type="match status" value="1"/>
</dbReference>
<feature type="transmembrane region" description="Helical" evidence="1">
    <location>
        <begin position="6"/>
        <end position="26"/>
    </location>
</feature>
<dbReference type="GO" id="GO:0030288">
    <property type="term" value="C:outer membrane-bounded periplasmic space"/>
    <property type="evidence" value="ECO:0007669"/>
    <property type="project" value="TreeGrafter"/>
</dbReference>
<keyword evidence="1" id="KW-1133">Transmembrane helix</keyword>
<dbReference type="PANTHER" id="PTHR30032:SF4">
    <property type="entry name" value="AMIDASE ENHANCER"/>
    <property type="match status" value="1"/>
</dbReference>
<sequence length="339" mass="38995">MPKKLWLYLLILLGSMLVIPTILAFARSEETIKKQEIVNQKSSSPSVLVYLTKEKRVEKVPLEHYVQGVVAAEMPVDFHLEALKAQALVARTYIIHRLMQGALADMDKWGPLGKSAHVTDTVQHQSYKPEEILRREWGDHFKEKYGKIKKAVQETAGQVITYHGKPIYAAFFSTSNGKTENSEEYFNQYYPYLRSVDSAWDQKSPKFHSQKVITWSDFINQLAKKTNKGKSLSAFSSERSMRILHWTSGRRIAEIQIGNQRFTGRQIREAIQLPSSDFRWKVMGDRIVFTIYGYGHGVGMSQWGANLLAHRGKDVSEIINHYYQGVEIKKQADIAWLQR</sequence>
<protein>
    <submittedName>
        <fullName evidence="3">Stage II sporulation protein D</fullName>
    </submittedName>
</protein>
<evidence type="ECO:0000256" key="1">
    <source>
        <dbReference type="SAM" id="Phobius"/>
    </source>
</evidence>
<evidence type="ECO:0000259" key="2">
    <source>
        <dbReference type="Pfam" id="PF08486"/>
    </source>
</evidence>
<proteinExistence type="predicted"/>
<dbReference type="AlphaFoldDB" id="A0A1I3K0Q2"/>
<reference evidence="3 4" key="1">
    <citation type="submission" date="2016-10" db="EMBL/GenBank/DDBJ databases">
        <authorList>
            <person name="de Groot N.N."/>
        </authorList>
    </citation>
    <scope>NUCLEOTIDE SEQUENCE [LARGE SCALE GENOMIC DNA]</scope>
    <source>
        <strain evidence="3 4">DSM 44778</strain>
    </source>
</reference>
<keyword evidence="4" id="KW-1185">Reference proteome</keyword>
<keyword evidence="1" id="KW-0472">Membrane</keyword>
<name>A0A1I3K0Q2_9BACL</name>
<dbReference type="Proteomes" id="UP000199545">
    <property type="component" value="Unassembled WGS sequence"/>
</dbReference>
<feature type="domain" description="Sporulation stage II protein D amidase enhancer LytB N-terminal" evidence="2">
    <location>
        <begin position="52"/>
        <end position="162"/>
    </location>
</feature>
<dbReference type="InterPro" id="IPR014225">
    <property type="entry name" value="Spore_II_D_firmicutes"/>
</dbReference>
<dbReference type="Pfam" id="PF08486">
    <property type="entry name" value="SpoIID"/>
    <property type="match status" value="1"/>
</dbReference>
<dbReference type="EMBL" id="FORR01000001">
    <property type="protein sequence ID" value="SFI65994.1"/>
    <property type="molecule type" value="Genomic_DNA"/>
</dbReference>
<dbReference type="InterPro" id="IPR013486">
    <property type="entry name" value="SpoIID/LytB"/>
</dbReference>
<evidence type="ECO:0000313" key="3">
    <source>
        <dbReference type="EMBL" id="SFI65994.1"/>
    </source>
</evidence>
<dbReference type="RefSeq" id="WP_245739685.1">
    <property type="nucleotide sequence ID" value="NZ_FORR01000001.1"/>
</dbReference>
<organism evidence="3 4">
    <name type="scientific">Thermoflavimicrobium dichotomicum</name>
    <dbReference type="NCBI Taxonomy" id="46223"/>
    <lineage>
        <taxon>Bacteria</taxon>
        <taxon>Bacillati</taxon>
        <taxon>Bacillota</taxon>
        <taxon>Bacilli</taxon>
        <taxon>Bacillales</taxon>
        <taxon>Thermoactinomycetaceae</taxon>
        <taxon>Thermoflavimicrobium</taxon>
    </lineage>
</organism>
<dbReference type="InterPro" id="IPR013693">
    <property type="entry name" value="SpoIID/LytB_N"/>
</dbReference>
<dbReference type="PANTHER" id="PTHR30032">
    <property type="entry name" value="N-ACETYLMURAMOYL-L-ALANINE AMIDASE-RELATED"/>
    <property type="match status" value="1"/>
</dbReference>
<dbReference type="NCBIfam" id="TIGR02870">
    <property type="entry name" value="spore_II_D"/>
    <property type="match status" value="1"/>
</dbReference>
<keyword evidence="1" id="KW-0812">Transmembrane</keyword>
<dbReference type="GO" id="GO:0030435">
    <property type="term" value="P:sporulation resulting in formation of a cellular spore"/>
    <property type="evidence" value="ECO:0007669"/>
    <property type="project" value="InterPro"/>
</dbReference>
<accession>A0A1I3K0Q2</accession>
<evidence type="ECO:0000313" key="4">
    <source>
        <dbReference type="Proteomes" id="UP000199545"/>
    </source>
</evidence>
<gene>
    <name evidence="3" type="ORF">SAMN05421852_101281</name>
</gene>
<dbReference type="STRING" id="46223.SAMN05421852_101281"/>
<dbReference type="InterPro" id="IPR051922">
    <property type="entry name" value="Bact_Sporulation_Assoc"/>
</dbReference>